<organism evidence="2 3">
    <name type="scientific">Sclerotinia sclerotiorum negative-stranded RNA virus 10</name>
    <dbReference type="NCBI Taxonomy" id="2822963"/>
    <lineage>
        <taxon>Viruses</taxon>
        <taxon>Riboviria</taxon>
        <taxon>Orthornavirae</taxon>
        <taxon>Negarnaviricota</taxon>
        <taxon>Haploviricotina</taxon>
        <taxon>Monjiviricetes</taxon>
        <taxon>Mononegavirales</taxon>
        <taxon>Mymonaviridae</taxon>
        <taxon>Botrytimonavirus</taxon>
        <taxon>Botrytimonavirus alphabotrytidis</taxon>
    </lineage>
</organism>
<evidence type="ECO:0000313" key="2">
    <source>
        <dbReference type="EMBL" id="QUE49120.1"/>
    </source>
</evidence>
<reference evidence="2" key="1">
    <citation type="journal article" date="2021" name="Virus Evol.">
        <title>Interannual dynamics, diversity and evolution of the virome in Sclerotinia sclerotiorum from a single crop field.</title>
        <authorList>
            <person name="Jia J."/>
            <person name="Fu Y."/>
            <person name="Jiang D."/>
            <person name="Mu F."/>
            <person name="Cheng J."/>
            <person name="Lin Y."/>
            <person name="Li B."/>
            <person name="Marzano S.-Y.L."/>
            <person name="Xie J."/>
        </authorList>
    </citation>
    <scope>NUCLEOTIDE SEQUENCE</scope>
    <source>
        <strain evidence="2">2018SS</strain>
    </source>
</reference>
<sequence length="282" mass="31539">MATKSDQSISYIESDVGDAVEELPPVRDVILDEDGDMTPDQSRETQVKAREILGLVSAKAGSLKTRLANPRANMFSELEKLGSTDLQTGVKAEEPDDDVTPTLSKKQQKKLVKETESEVKLSAPNLEPQFSKDPEKTSWAEQVEKAEEMNSESGSEAEAFRSDLSREELVRLVQVQASTIEHRNTQIEQLMAKIQETMEYSRKLSDRVNTFETKINDLTKLQTKTLNELAMMPKYPSQILTPHFGSTIAPSEISDIAPSTIPEATVIPTNSDIFQRKYVFDE</sequence>
<accession>A0AA45L1G1</accession>
<evidence type="ECO:0000313" key="3">
    <source>
        <dbReference type="Proteomes" id="UP001167417"/>
    </source>
</evidence>
<feature type="region of interest" description="Disordered" evidence="1">
    <location>
        <begin position="82"/>
        <end position="138"/>
    </location>
</feature>
<evidence type="ECO:0000256" key="1">
    <source>
        <dbReference type="SAM" id="MobiDB-lite"/>
    </source>
</evidence>
<protein>
    <submittedName>
        <fullName evidence="2">Uncharacterized protein</fullName>
    </submittedName>
</protein>
<dbReference type="EMBL" id="MT646378">
    <property type="protein sequence ID" value="QUE49120.1"/>
    <property type="molecule type" value="Genomic_RNA"/>
</dbReference>
<dbReference type="Proteomes" id="UP001167417">
    <property type="component" value="Segment"/>
</dbReference>
<name>A0AA45L1G1_9MONO</name>
<proteinExistence type="predicted"/>